<feature type="domain" description="HTH lysR-type" evidence="6">
    <location>
        <begin position="1"/>
        <end position="58"/>
    </location>
</feature>
<protein>
    <submittedName>
        <fullName evidence="7">LysR family transcriptional regulator</fullName>
    </submittedName>
</protein>
<organism evidence="7 8">
    <name type="scientific">Shewanella schlegeliana</name>
    <dbReference type="NCBI Taxonomy" id="190308"/>
    <lineage>
        <taxon>Bacteria</taxon>
        <taxon>Pseudomonadati</taxon>
        <taxon>Pseudomonadota</taxon>
        <taxon>Gammaproteobacteria</taxon>
        <taxon>Alteromonadales</taxon>
        <taxon>Shewanellaceae</taxon>
        <taxon>Shewanella</taxon>
    </lineage>
</organism>
<dbReference type="PANTHER" id="PTHR30346:SF26">
    <property type="entry name" value="HYDROGEN PEROXIDE-INDUCIBLE GENES ACTIVATOR"/>
    <property type="match status" value="1"/>
</dbReference>
<evidence type="ECO:0000313" key="7">
    <source>
        <dbReference type="EMBL" id="MBL4913403.1"/>
    </source>
</evidence>
<evidence type="ECO:0000313" key="8">
    <source>
        <dbReference type="Proteomes" id="UP000604898"/>
    </source>
</evidence>
<dbReference type="CDD" id="cd05466">
    <property type="entry name" value="PBP2_LTTR_substrate"/>
    <property type="match status" value="1"/>
</dbReference>
<dbReference type="InterPro" id="IPR005119">
    <property type="entry name" value="LysR_subst-bd"/>
</dbReference>
<keyword evidence="2" id="KW-0805">Transcription regulation</keyword>
<comment type="caution">
    <text evidence="7">The sequence shown here is derived from an EMBL/GenBank/DDBJ whole genome shotgun (WGS) entry which is preliminary data.</text>
</comment>
<dbReference type="RefSeq" id="WP_202721678.1">
    <property type="nucleotide sequence ID" value="NZ_BPEX01000023.1"/>
</dbReference>
<proteinExistence type="inferred from homology"/>
<dbReference type="PANTHER" id="PTHR30346">
    <property type="entry name" value="TRANSCRIPTIONAL DUAL REGULATOR HCAR-RELATED"/>
    <property type="match status" value="1"/>
</dbReference>
<dbReference type="SUPFAM" id="SSF46785">
    <property type="entry name" value="Winged helix' DNA-binding domain"/>
    <property type="match status" value="1"/>
</dbReference>
<keyword evidence="3" id="KW-0238">DNA-binding</keyword>
<dbReference type="Pfam" id="PF00126">
    <property type="entry name" value="HTH_1"/>
    <property type="match status" value="1"/>
</dbReference>
<dbReference type="PRINTS" id="PR00039">
    <property type="entry name" value="HTHLYSR"/>
</dbReference>
<keyword evidence="5" id="KW-0804">Transcription</keyword>
<dbReference type="InterPro" id="IPR036390">
    <property type="entry name" value="WH_DNA-bd_sf"/>
</dbReference>
<evidence type="ECO:0000256" key="3">
    <source>
        <dbReference type="ARBA" id="ARBA00023125"/>
    </source>
</evidence>
<name>A0ABS1SXZ9_9GAMM</name>
<evidence type="ECO:0000259" key="6">
    <source>
        <dbReference type="PROSITE" id="PS50931"/>
    </source>
</evidence>
<evidence type="ECO:0000256" key="1">
    <source>
        <dbReference type="ARBA" id="ARBA00009437"/>
    </source>
</evidence>
<dbReference type="SUPFAM" id="SSF53850">
    <property type="entry name" value="Periplasmic binding protein-like II"/>
    <property type="match status" value="1"/>
</dbReference>
<evidence type="ECO:0000256" key="5">
    <source>
        <dbReference type="ARBA" id="ARBA00023163"/>
    </source>
</evidence>
<dbReference type="Gene3D" id="3.40.190.10">
    <property type="entry name" value="Periplasmic binding protein-like II"/>
    <property type="match status" value="2"/>
</dbReference>
<dbReference type="Pfam" id="PF03466">
    <property type="entry name" value="LysR_substrate"/>
    <property type="match status" value="1"/>
</dbReference>
<dbReference type="PROSITE" id="PS50931">
    <property type="entry name" value="HTH_LYSR"/>
    <property type="match status" value="1"/>
</dbReference>
<dbReference type="Gene3D" id="1.10.10.10">
    <property type="entry name" value="Winged helix-like DNA-binding domain superfamily/Winged helix DNA-binding domain"/>
    <property type="match status" value="1"/>
</dbReference>
<evidence type="ECO:0000256" key="4">
    <source>
        <dbReference type="ARBA" id="ARBA00023159"/>
    </source>
</evidence>
<dbReference type="EMBL" id="JAESVD010000005">
    <property type="protein sequence ID" value="MBL4913403.1"/>
    <property type="molecule type" value="Genomic_DNA"/>
</dbReference>
<accession>A0ABS1SXZ9</accession>
<comment type="similarity">
    <text evidence="1">Belongs to the LysR transcriptional regulatory family.</text>
</comment>
<dbReference type="InterPro" id="IPR000847">
    <property type="entry name" value="LysR_HTH_N"/>
</dbReference>
<keyword evidence="4" id="KW-0010">Activator</keyword>
<sequence length="282" mass="31006">MKLRSLKYFRSVYELGSITAASKACFVSQPSITAAISQLEQLLEIELFIRHAGGVSPTSAADKLYPLARSMSDNEQTILHLFSDAPTSTPLKLGLMRSLGAERMSSLLNDLSKRIDNLELTLVDPDEACDARVVLSQSVNSCEAFLPIWQDRYQLAIPKSWSLATKPLITLSDLDGIAFINRTPCDALEKLKQAMAAKGVQFQNRANIRTIEYAWPLVSAGVGVALLPDWEEIKQSDGLVLRPIEGIELIKRIGLAYTSGWLSEPLITAIISVCRASQSRRG</sequence>
<reference evidence="7 8" key="1">
    <citation type="submission" date="2021-01" db="EMBL/GenBank/DDBJ databases">
        <title>Genome sequence of Shewanella schlegeliana JCM 11561.</title>
        <authorList>
            <person name="Zhang H."/>
            <person name="Li C."/>
        </authorList>
    </citation>
    <scope>NUCLEOTIDE SEQUENCE [LARGE SCALE GENOMIC DNA]</scope>
    <source>
        <strain evidence="7 8">JCM 11561</strain>
    </source>
</reference>
<dbReference type="InterPro" id="IPR036388">
    <property type="entry name" value="WH-like_DNA-bd_sf"/>
</dbReference>
<keyword evidence="8" id="KW-1185">Reference proteome</keyword>
<gene>
    <name evidence="7" type="ORF">JMA39_09640</name>
</gene>
<evidence type="ECO:0000256" key="2">
    <source>
        <dbReference type="ARBA" id="ARBA00023015"/>
    </source>
</evidence>
<dbReference type="Proteomes" id="UP000604898">
    <property type="component" value="Unassembled WGS sequence"/>
</dbReference>